<dbReference type="RefSeq" id="XP_002955842.1">
    <property type="nucleotide sequence ID" value="XM_002955796.1"/>
</dbReference>
<proteinExistence type="predicted"/>
<accession>D8UB44</accession>
<dbReference type="KEGG" id="vcn:VOLCADRAFT_106978"/>
<reference evidence="1 2" key="1">
    <citation type="journal article" date="2010" name="Science">
        <title>Genomic analysis of organismal complexity in the multicellular green alga Volvox carteri.</title>
        <authorList>
            <person name="Prochnik S.E."/>
            <person name="Umen J."/>
            <person name="Nedelcu A.M."/>
            <person name="Hallmann A."/>
            <person name="Miller S.M."/>
            <person name="Nishii I."/>
            <person name="Ferris P."/>
            <person name="Kuo A."/>
            <person name="Mitros T."/>
            <person name="Fritz-Laylin L.K."/>
            <person name="Hellsten U."/>
            <person name="Chapman J."/>
            <person name="Simakov O."/>
            <person name="Rensing S.A."/>
            <person name="Terry A."/>
            <person name="Pangilinan J."/>
            <person name="Kapitonov V."/>
            <person name="Jurka J."/>
            <person name="Salamov A."/>
            <person name="Shapiro H."/>
            <person name="Schmutz J."/>
            <person name="Grimwood J."/>
            <person name="Lindquist E."/>
            <person name="Lucas S."/>
            <person name="Grigoriev I.V."/>
            <person name="Schmitt R."/>
            <person name="Kirk D."/>
            <person name="Rokhsar D.S."/>
        </authorList>
    </citation>
    <scope>NUCLEOTIDE SEQUENCE [LARGE SCALE GENOMIC DNA]</scope>
    <source>
        <strain evidence="2">f. Nagariensis / Eve</strain>
    </source>
</reference>
<dbReference type="Proteomes" id="UP000001058">
    <property type="component" value="Unassembled WGS sequence"/>
</dbReference>
<dbReference type="EMBL" id="GL378376">
    <property type="protein sequence ID" value="EFJ43043.1"/>
    <property type="molecule type" value="Genomic_DNA"/>
</dbReference>
<evidence type="ECO:0000313" key="2">
    <source>
        <dbReference type="Proteomes" id="UP000001058"/>
    </source>
</evidence>
<evidence type="ECO:0000313" key="1">
    <source>
        <dbReference type="EMBL" id="EFJ43043.1"/>
    </source>
</evidence>
<dbReference type="AlphaFoldDB" id="D8UB44"/>
<sequence>MIVMCPFRLEHGIFMDAIPIRTASPSFAIPTAASISECNLTPVTYLCIITAKKLGTVTWGKGKAVPPMHRSLFLQAERILFDVPPYPSNIIRVLRNMSLWQPYASDASTHRRTSITKGTKKTIQKNKGELSISPLKPQAHLPIARNGDGVSVRIARTQVQCGLGSPTSIRQQTAALAVRCLAQLPSGQLYFLLSFDHTDHTDNRYGHR</sequence>
<keyword evidence="2" id="KW-1185">Reference proteome</keyword>
<name>D8UB44_VOLCA</name>
<protein>
    <submittedName>
        <fullName evidence="1">Uncharacterized protein</fullName>
    </submittedName>
</protein>
<dbReference type="GeneID" id="9614838"/>
<organism evidence="2">
    <name type="scientific">Volvox carteri f. nagariensis</name>
    <dbReference type="NCBI Taxonomy" id="3068"/>
    <lineage>
        <taxon>Eukaryota</taxon>
        <taxon>Viridiplantae</taxon>
        <taxon>Chlorophyta</taxon>
        <taxon>core chlorophytes</taxon>
        <taxon>Chlorophyceae</taxon>
        <taxon>CS clade</taxon>
        <taxon>Chlamydomonadales</taxon>
        <taxon>Volvocaceae</taxon>
        <taxon>Volvox</taxon>
    </lineage>
</organism>
<gene>
    <name evidence="1" type="ORF">VOLCADRAFT_106978</name>
</gene>
<dbReference type="InParanoid" id="D8UB44"/>